<comment type="caution">
    <text evidence="1">The sequence shown here is derived from an EMBL/GenBank/DDBJ whole genome shotgun (WGS) entry which is preliminary data.</text>
</comment>
<protein>
    <submittedName>
        <fullName evidence="1">Uncharacterized protein</fullName>
    </submittedName>
</protein>
<evidence type="ECO:0000313" key="1">
    <source>
        <dbReference type="EMBL" id="MFD2671867.1"/>
    </source>
</evidence>
<reference evidence="2" key="1">
    <citation type="journal article" date="2019" name="Int. J. Syst. Evol. Microbiol.">
        <title>The Global Catalogue of Microorganisms (GCM) 10K type strain sequencing project: providing services to taxonomists for standard genome sequencing and annotation.</title>
        <authorList>
            <consortium name="The Broad Institute Genomics Platform"/>
            <consortium name="The Broad Institute Genome Sequencing Center for Infectious Disease"/>
            <person name="Wu L."/>
            <person name="Ma J."/>
        </authorList>
    </citation>
    <scope>NUCLEOTIDE SEQUENCE [LARGE SCALE GENOMIC DNA]</scope>
    <source>
        <strain evidence="2">KCTC 33676</strain>
    </source>
</reference>
<keyword evidence="2" id="KW-1185">Reference proteome</keyword>
<name>A0ABW5R9Y5_9BACL</name>
<accession>A0ABW5R9Y5</accession>
<evidence type="ECO:0000313" key="2">
    <source>
        <dbReference type="Proteomes" id="UP001597497"/>
    </source>
</evidence>
<proteinExistence type="predicted"/>
<gene>
    <name evidence="1" type="ORF">ACFSUC_09625</name>
</gene>
<dbReference type="EMBL" id="JBHUMM010000017">
    <property type="protein sequence ID" value="MFD2671867.1"/>
    <property type="molecule type" value="Genomic_DNA"/>
</dbReference>
<sequence>MADWPDWFKEALIQRVDELVVISEKQQDVHIAKMKAFGHTEQLKEQLWISAFTKILEWDEG</sequence>
<dbReference type="Proteomes" id="UP001597497">
    <property type="component" value="Unassembled WGS sequence"/>
</dbReference>
<dbReference type="RefSeq" id="WP_379929342.1">
    <property type="nucleotide sequence ID" value="NZ_JBHUMM010000017.1"/>
</dbReference>
<organism evidence="1 2">
    <name type="scientific">Marinicrinis sediminis</name>
    <dbReference type="NCBI Taxonomy" id="1652465"/>
    <lineage>
        <taxon>Bacteria</taxon>
        <taxon>Bacillati</taxon>
        <taxon>Bacillota</taxon>
        <taxon>Bacilli</taxon>
        <taxon>Bacillales</taxon>
        <taxon>Paenibacillaceae</taxon>
    </lineage>
</organism>